<evidence type="ECO:0000313" key="13">
    <source>
        <dbReference type="Proteomes" id="UP000479531"/>
    </source>
</evidence>
<evidence type="ECO:0000256" key="1">
    <source>
        <dbReference type="SAM" id="MobiDB-lite"/>
    </source>
</evidence>
<dbReference type="AlphaFoldDB" id="A0A1Q6SIN2"/>
<evidence type="ECO:0000313" key="11">
    <source>
        <dbReference type="Proteomes" id="UP000284465"/>
    </source>
</evidence>
<dbReference type="Proteomes" id="UP000478483">
    <property type="component" value="Unassembled WGS sequence"/>
</dbReference>
<evidence type="ECO:0000313" key="7">
    <source>
        <dbReference type="EMBL" id="RHN02367.1"/>
    </source>
</evidence>
<reference evidence="8 9" key="1">
    <citation type="submission" date="2018-08" db="EMBL/GenBank/DDBJ databases">
        <title>A genome reference for cultivated species of the human gut microbiota.</title>
        <authorList>
            <person name="Zou Y."/>
            <person name="Xue W."/>
            <person name="Luo G."/>
        </authorList>
    </citation>
    <scope>NUCLEOTIDE SEQUENCE [LARGE SCALE GENOMIC DNA]</scope>
    <source>
        <strain evidence="7 9">AF31-21AC</strain>
        <strain evidence="6 10">AM22-21LB</strain>
        <strain evidence="5 8">AM37-1AC</strain>
        <strain evidence="4 11">AM43-11</strain>
    </source>
</reference>
<reference evidence="3 13" key="3">
    <citation type="submission" date="2019-10" db="EMBL/GenBank/DDBJ databases">
        <title>Roseburia spp. ameliorate alcoholic fatty liver via restoration of gut barrier function.</title>
        <authorList>
            <person name="Seo B."/>
            <person name="Ko G."/>
        </authorList>
    </citation>
    <scope>NUCLEOTIDE SEQUENCE [LARGE SCALE GENOMIC DNA]</scope>
    <source>
        <strain evidence="3 13">SNUG30017</strain>
    </source>
</reference>
<name>A0A1Q6SIN2_9FIRM</name>
<dbReference type="Proteomes" id="UP000283586">
    <property type="component" value="Unassembled WGS sequence"/>
</dbReference>
<gene>
    <name evidence="6" type="ORF">DW264_15240</name>
    <name evidence="5" type="ORF">DW856_15650</name>
    <name evidence="4" type="ORF">DW927_07075</name>
    <name evidence="7" type="ORF">DWZ31_18860</name>
    <name evidence="3" type="ORF">GCK47_02185</name>
    <name evidence="2" type="ORF">GMD50_15615</name>
</gene>
<sequence length="58" mass="6795">MRKIKVVRPIYNRNLSDIKENGRKVMEFISIAHGNQKVRAKNSRNEEDSPKMPVETLK</sequence>
<dbReference type="Proteomes" id="UP000283513">
    <property type="component" value="Unassembled WGS sequence"/>
</dbReference>
<reference evidence="2 12" key="2">
    <citation type="journal article" date="2019" name="Nat. Med.">
        <title>A library of human gut bacterial isolates paired with longitudinal multiomics data enables mechanistic microbiome research.</title>
        <authorList>
            <person name="Poyet M."/>
            <person name="Groussin M."/>
            <person name="Gibbons S.M."/>
            <person name="Avila-Pacheco J."/>
            <person name="Jiang X."/>
            <person name="Kearney S.M."/>
            <person name="Perrotta A.R."/>
            <person name="Berdy B."/>
            <person name="Zhao S."/>
            <person name="Lieberman T.D."/>
            <person name="Swanson P.K."/>
            <person name="Smith M."/>
            <person name="Roesemann S."/>
            <person name="Alexander J.E."/>
            <person name="Rich S.A."/>
            <person name="Livny J."/>
            <person name="Vlamakis H."/>
            <person name="Clish C."/>
            <person name="Bullock K."/>
            <person name="Deik A."/>
            <person name="Scott J."/>
            <person name="Pierce K.A."/>
            <person name="Xavier R.J."/>
            <person name="Alm E.J."/>
        </authorList>
    </citation>
    <scope>NUCLEOTIDE SEQUENCE [LARGE SCALE GENOMIC DNA]</scope>
    <source>
        <strain evidence="2 12">BIOML-A1</strain>
    </source>
</reference>
<evidence type="ECO:0000313" key="10">
    <source>
        <dbReference type="Proteomes" id="UP000284051"/>
    </source>
</evidence>
<dbReference type="RefSeq" id="WP_006855985.1">
    <property type="nucleotide sequence ID" value="NZ_CABIYH010000004.1"/>
</dbReference>
<organism evidence="2 12">
    <name type="scientific">Roseburia intestinalis</name>
    <dbReference type="NCBI Taxonomy" id="166486"/>
    <lineage>
        <taxon>Bacteria</taxon>
        <taxon>Bacillati</taxon>
        <taxon>Bacillota</taxon>
        <taxon>Clostridia</taxon>
        <taxon>Lachnospirales</taxon>
        <taxon>Lachnospiraceae</taxon>
        <taxon>Roseburia</taxon>
    </lineage>
</organism>
<protein>
    <submittedName>
        <fullName evidence="2">Toxin-antitoxin system, antitoxin component, PHD family protein</fullName>
    </submittedName>
</protein>
<dbReference type="Proteomes" id="UP000284465">
    <property type="component" value="Unassembled WGS sequence"/>
</dbReference>
<dbReference type="EMBL" id="QSFP01000006">
    <property type="protein sequence ID" value="RHA67911.1"/>
    <property type="molecule type" value="Genomic_DNA"/>
</dbReference>
<evidence type="ECO:0000313" key="3">
    <source>
        <dbReference type="EMBL" id="MVQ44547.1"/>
    </source>
</evidence>
<dbReference type="GeneID" id="61432840"/>
<proteinExistence type="predicted"/>
<dbReference type="EMBL" id="QRQN01000040">
    <property type="protein sequence ID" value="RHN02367.1"/>
    <property type="molecule type" value="Genomic_DNA"/>
</dbReference>
<evidence type="ECO:0000313" key="9">
    <source>
        <dbReference type="Proteomes" id="UP000283586"/>
    </source>
</evidence>
<dbReference type="Proteomes" id="UP000479531">
    <property type="component" value="Unassembled WGS sequence"/>
</dbReference>
<dbReference type="EMBL" id="QSHO01000016">
    <property type="protein sequence ID" value="RHC14438.1"/>
    <property type="molecule type" value="Genomic_DNA"/>
</dbReference>
<evidence type="ECO:0000313" key="5">
    <source>
        <dbReference type="EMBL" id="RHC14438.1"/>
    </source>
</evidence>
<dbReference type="EMBL" id="WGGT01000002">
    <property type="protein sequence ID" value="MVQ44547.1"/>
    <property type="molecule type" value="Genomic_DNA"/>
</dbReference>
<dbReference type="EMBL" id="QRID01000018">
    <property type="protein sequence ID" value="RHG26242.1"/>
    <property type="molecule type" value="Genomic_DNA"/>
</dbReference>
<evidence type="ECO:0000313" key="4">
    <source>
        <dbReference type="EMBL" id="RHA67911.1"/>
    </source>
</evidence>
<evidence type="ECO:0000313" key="12">
    <source>
        <dbReference type="Proteomes" id="UP000478483"/>
    </source>
</evidence>
<feature type="region of interest" description="Disordered" evidence="1">
    <location>
        <begin position="35"/>
        <end position="58"/>
    </location>
</feature>
<accession>A0A1Q6SIN2</accession>
<evidence type="ECO:0000313" key="2">
    <source>
        <dbReference type="EMBL" id="MTR86437.1"/>
    </source>
</evidence>
<dbReference type="EMBL" id="WNAJ01000022">
    <property type="protein sequence ID" value="MTR86437.1"/>
    <property type="molecule type" value="Genomic_DNA"/>
</dbReference>
<comment type="caution">
    <text evidence="2">The sequence shown here is derived from an EMBL/GenBank/DDBJ whole genome shotgun (WGS) entry which is preliminary data.</text>
</comment>
<evidence type="ECO:0000313" key="8">
    <source>
        <dbReference type="Proteomes" id="UP000283513"/>
    </source>
</evidence>
<dbReference type="Proteomes" id="UP000284051">
    <property type="component" value="Unassembled WGS sequence"/>
</dbReference>
<evidence type="ECO:0000313" key="6">
    <source>
        <dbReference type="EMBL" id="RHG26242.1"/>
    </source>
</evidence>